<comment type="caution">
    <text evidence="3">The sequence shown here is derived from an EMBL/GenBank/DDBJ whole genome shotgun (WGS) entry which is preliminary data.</text>
</comment>
<sequence length="224" mass="22561">MIGIAPKRLAALAAAGALVLMAGACSSGESDTGSEAPTSTVTVTAPGSSAPHTQGSDPDAGSGSAPTADAPVTETPVADTRDVATPAAATRPVSDFADGSRYSFASPSKQIQCRAIDGNFMCQTSGKPHTVTTASLCNFYPGLEQSRAVRFGWFPSGPAPCATIIQGEGFNSPHTLDYGQRVTFSPMGGRTITCASAVDGLTCTQVGGVGATGFFLSVDSFTVL</sequence>
<keyword evidence="2" id="KW-0732">Signal</keyword>
<evidence type="ECO:0008006" key="5">
    <source>
        <dbReference type="Google" id="ProtNLM"/>
    </source>
</evidence>
<dbReference type="EMBL" id="JAMTCJ010000002">
    <property type="protein sequence ID" value="MCP2176249.1"/>
    <property type="molecule type" value="Genomic_DNA"/>
</dbReference>
<accession>A0ABT1HDB2</accession>
<dbReference type="RefSeq" id="WP_253661257.1">
    <property type="nucleotide sequence ID" value="NZ_BAAAJQ010000001.1"/>
</dbReference>
<evidence type="ECO:0000313" key="4">
    <source>
        <dbReference type="Proteomes" id="UP001206895"/>
    </source>
</evidence>
<dbReference type="Proteomes" id="UP001206895">
    <property type="component" value="Unassembled WGS sequence"/>
</dbReference>
<feature type="chain" id="PRO_5045680932" description="Ig-like domain-containing protein" evidence="2">
    <location>
        <begin position="25"/>
        <end position="224"/>
    </location>
</feature>
<protein>
    <recommendedName>
        <fullName evidence="5">Ig-like domain-containing protein</fullName>
    </recommendedName>
</protein>
<keyword evidence="4" id="KW-1185">Reference proteome</keyword>
<evidence type="ECO:0000256" key="2">
    <source>
        <dbReference type="SAM" id="SignalP"/>
    </source>
</evidence>
<feature type="region of interest" description="Disordered" evidence="1">
    <location>
        <begin position="26"/>
        <end position="92"/>
    </location>
</feature>
<organism evidence="3 4">
    <name type="scientific">Williamsia maris</name>
    <dbReference type="NCBI Taxonomy" id="72806"/>
    <lineage>
        <taxon>Bacteria</taxon>
        <taxon>Bacillati</taxon>
        <taxon>Actinomycetota</taxon>
        <taxon>Actinomycetes</taxon>
        <taxon>Mycobacteriales</taxon>
        <taxon>Nocardiaceae</taxon>
        <taxon>Williamsia</taxon>
    </lineage>
</organism>
<feature type="compositionally biased region" description="Polar residues" evidence="1">
    <location>
        <begin position="27"/>
        <end position="56"/>
    </location>
</feature>
<gene>
    <name evidence="3" type="ORF">LX13_002068</name>
</gene>
<reference evidence="3 4" key="1">
    <citation type="submission" date="2022-06" db="EMBL/GenBank/DDBJ databases">
        <title>Genomic Encyclopedia of Archaeal and Bacterial Type Strains, Phase II (KMG-II): from individual species to whole genera.</title>
        <authorList>
            <person name="Goeker M."/>
        </authorList>
    </citation>
    <scope>NUCLEOTIDE SEQUENCE [LARGE SCALE GENOMIC DNA]</scope>
    <source>
        <strain evidence="3 4">DSM 44693</strain>
    </source>
</reference>
<name>A0ABT1HDB2_9NOCA</name>
<feature type="signal peptide" evidence="2">
    <location>
        <begin position="1"/>
        <end position="24"/>
    </location>
</feature>
<evidence type="ECO:0000313" key="3">
    <source>
        <dbReference type="EMBL" id="MCP2176249.1"/>
    </source>
</evidence>
<evidence type="ECO:0000256" key="1">
    <source>
        <dbReference type="SAM" id="MobiDB-lite"/>
    </source>
</evidence>
<proteinExistence type="predicted"/>
<dbReference type="PROSITE" id="PS51257">
    <property type="entry name" value="PROKAR_LIPOPROTEIN"/>
    <property type="match status" value="1"/>
</dbReference>